<dbReference type="AlphaFoldDB" id="A0A9P9W7W9"/>
<accession>A0A9P9W7W9</accession>
<comment type="caution">
    <text evidence="1">The sequence shown here is derived from an EMBL/GenBank/DDBJ whole genome shotgun (WGS) entry which is preliminary data.</text>
</comment>
<gene>
    <name evidence="1" type="ORF">JX265_013822</name>
</gene>
<organism evidence="1 2">
    <name type="scientific">Neoarthrinium moseri</name>
    <dbReference type="NCBI Taxonomy" id="1658444"/>
    <lineage>
        <taxon>Eukaryota</taxon>
        <taxon>Fungi</taxon>
        <taxon>Dikarya</taxon>
        <taxon>Ascomycota</taxon>
        <taxon>Pezizomycotina</taxon>
        <taxon>Sordariomycetes</taxon>
        <taxon>Xylariomycetidae</taxon>
        <taxon>Amphisphaeriales</taxon>
        <taxon>Apiosporaceae</taxon>
        <taxon>Neoarthrinium</taxon>
    </lineage>
</organism>
<dbReference type="Gene3D" id="3.30.420.40">
    <property type="match status" value="1"/>
</dbReference>
<keyword evidence="2" id="KW-1185">Reference proteome</keyword>
<protein>
    <submittedName>
        <fullName evidence="1">Uncharacterized protein</fullName>
    </submittedName>
</protein>
<sequence>MGHVVVEASTVDKLIERAQSEAVANPEAFARSRLGFLVHGDDSRINARFLGLAANENDEFALQLLDEMQVPFCPCGNVTDLCSYSSGRAVLKRAQKLSAQCAYSVRRHDITDEWLQAAIVEGHPLTRKVLHDSVSPLALRILQSAADLGLENSSSWVGSP</sequence>
<proteinExistence type="predicted"/>
<reference evidence="1" key="1">
    <citation type="submission" date="2021-03" db="EMBL/GenBank/DDBJ databases">
        <title>Revisited historic fungal species revealed as producer of novel bioactive compounds through whole genome sequencing and comparative genomics.</title>
        <authorList>
            <person name="Vignolle G.A."/>
            <person name="Hochenegger N."/>
            <person name="Mach R.L."/>
            <person name="Mach-Aigner A.R."/>
            <person name="Javad Rahimi M."/>
            <person name="Salim K.A."/>
            <person name="Chan C.M."/>
            <person name="Lim L.B.L."/>
            <person name="Cai F."/>
            <person name="Druzhinina I.S."/>
            <person name="U'Ren J.M."/>
            <person name="Derntl C."/>
        </authorList>
    </citation>
    <scope>NUCLEOTIDE SEQUENCE</scope>
    <source>
        <strain evidence="1">TUCIM 5799</strain>
    </source>
</reference>
<evidence type="ECO:0000313" key="2">
    <source>
        <dbReference type="Proteomes" id="UP000829685"/>
    </source>
</evidence>
<dbReference type="Proteomes" id="UP000829685">
    <property type="component" value="Unassembled WGS sequence"/>
</dbReference>
<evidence type="ECO:0000313" key="1">
    <source>
        <dbReference type="EMBL" id="KAI1848296.1"/>
    </source>
</evidence>
<dbReference type="EMBL" id="JAFIMR010000087">
    <property type="protein sequence ID" value="KAI1848296.1"/>
    <property type="molecule type" value="Genomic_DNA"/>
</dbReference>
<name>A0A9P9W7W9_9PEZI</name>